<dbReference type="EC" id="3.5.1.54" evidence="3"/>
<dbReference type="Pfam" id="PF21986">
    <property type="entry name" value="AH_C"/>
    <property type="match status" value="1"/>
</dbReference>
<name>U5QF64_GLOK1</name>
<evidence type="ECO:0000259" key="2">
    <source>
        <dbReference type="Pfam" id="PF21986"/>
    </source>
</evidence>
<evidence type="ECO:0000313" key="4">
    <source>
        <dbReference type="Proteomes" id="UP000017396"/>
    </source>
</evidence>
<dbReference type="SUPFAM" id="SSF75304">
    <property type="entry name" value="Amidase signature (AS) enzymes"/>
    <property type="match status" value="1"/>
</dbReference>
<dbReference type="AlphaFoldDB" id="U5QF64"/>
<dbReference type="InterPro" id="IPR014085">
    <property type="entry name" value="Allophanate_hydrolase"/>
</dbReference>
<sequence length="613" mass="64846">MGGHSRKYTVPIDRPFSLDLQSLGKLYRTGTVRPEAVIDRVYRQIEGYADPALWITLLPHEQVRASAQALAQSDPATLPLYGVPFAIKDNLDLAGVPTTAGCPEFAYLPERSATVVERLCAAGAIPVGKVNLDQFATGLVGVRSPYGVCRNPFDERYIAGGSSAGSAVAVAAGMVSFALGSDTAGSGRVPAAFNNLVGLKPSRGLVSTRGLVPAVRSLDCVSIFALTCADAATILQVGAAYDPADPFSRRPQVRPVPPIAGLRVGVPEPEALQFFGDTQAEQLYRQNLTRLEALGCRIVGIHFQDFAEAAHLLYGGPWVAERLAAVGGFIARHPEAVHPVVREIIAGAARYDAVSAYRATYALAELRRRVEAQWQAMDVLVLPTTGTIYTIAEVEAEPVALNSNLGFYTNFANLLDLCAVSVPGGFNDRGLPTGVSLFAPAFSETLLCRLGAALHAALPAATLGATGIALPPGPEPFADALPAAGDHVSIAVVGAHLSGQPLNYQLTELGGKLVRACRTAPCYRLYALTKEKIPKPGLLRQEEGDGFAIALEVWQLPVAGFGRFVANIPPPLGIGTLMLEDGELVKGFLCEAWAVRGEPDISHLGGWLAYLKS</sequence>
<dbReference type="InterPro" id="IPR000120">
    <property type="entry name" value="Amidase"/>
</dbReference>
<dbReference type="Gene3D" id="1.20.58.1700">
    <property type="match status" value="1"/>
</dbReference>
<dbReference type="Proteomes" id="UP000017396">
    <property type="component" value="Chromosome"/>
</dbReference>
<keyword evidence="3" id="KW-0378">Hydrolase</keyword>
<dbReference type="GO" id="GO:0004039">
    <property type="term" value="F:allophanate hydrolase activity"/>
    <property type="evidence" value="ECO:0007669"/>
    <property type="project" value="UniProtKB-EC"/>
</dbReference>
<proteinExistence type="predicted"/>
<dbReference type="RefSeq" id="WP_023171286.1">
    <property type="nucleotide sequence ID" value="NC_022600.1"/>
</dbReference>
<keyword evidence="4" id="KW-1185">Reference proteome</keyword>
<dbReference type="KEGG" id="glj:GKIL_0053"/>
<dbReference type="Gene3D" id="3.10.490.10">
    <property type="entry name" value="Gamma-glutamyl cyclotransferase-like"/>
    <property type="match status" value="1"/>
</dbReference>
<dbReference type="eggNOG" id="COG0154">
    <property type="taxonomic scope" value="Bacteria"/>
</dbReference>
<feature type="domain" description="Amidase" evidence="1">
    <location>
        <begin position="37"/>
        <end position="448"/>
    </location>
</feature>
<evidence type="ECO:0000259" key="1">
    <source>
        <dbReference type="Pfam" id="PF01425"/>
    </source>
</evidence>
<dbReference type="EMBL" id="CP003587">
    <property type="protein sequence ID" value="AGY56300.1"/>
    <property type="molecule type" value="Genomic_DNA"/>
</dbReference>
<dbReference type="PANTHER" id="PTHR11895">
    <property type="entry name" value="TRANSAMIDASE"/>
    <property type="match status" value="1"/>
</dbReference>
<protein>
    <submittedName>
        <fullName evidence="3">Allophanate hydrolase</fullName>
        <ecNumber evidence="3">3.5.1.54</ecNumber>
    </submittedName>
</protein>
<dbReference type="HOGENOM" id="CLU_009600_0_1_3"/>
<dbReference type="PATRIC" id="fig|1183438.3.peg.54"/>
<reference evidence="3 4" key="1">
    <citation type="journal article" date="2013" name="PLoS ONE">
        <title>Cultivation and Complete Genome Sequencing of Gloeobacter kilaueensis sp. nov., from a Lava Cave in Kilauea Caldera, Hawai'i.</title>
        <authorList>
            <person name="Saw J.H."/>
            <person name="Schatz M."/>
            <person name="Brown M.V."/>
            <person name="Kunkel D.D."/>
            <person name="Foster J.S."/>
            <person name="Shick H."/>
            <person name="Christensen S."/>
            <person name="Hou S."/>
            <person name="Wan X."/>
            <person name="Donachie S.P."/>
        </authorList>
    </citation>
    <scope>NUCLEOTIDE SEQUENCE [LARGE SCALE GENOMIC DNA]</scope>
    <source>
        <strain evidence="4">JS</strain>
    </source>
</reference>
<dbReference type="InterPro" id="IPR023631">
    <property type="entry name" value="Amidase_dom"/>
</dbReference>
<feature type="domain" description="Allophanate hydrolase C-terminal" evidence="2">
    <location>
        <begin position="488"/>
        <end position="612"/>
    </location>
</feature>
<organism evidence="3 4">
    <name type="scientific">Gloeobacter kilaueensis (strain ATCC BAA-2537 / CCAP 1431/1 / ULC 316 / JS1)</name>
    <dbReference type="NCBI Taxonomy" id="1183438"/>
    <lineage>
        <taxon>Bacteria</taxon>
        <taxon>Bacillati</taxon>
        <taxon>Cyanobacteriota</taxon>
        <taxon>Cyanophyceae</taxon>
        <taxon>Gloeobacterales</taxon>
        <taxon>Gloeobacteraceae</taxon>
        <taxon>Gloeobacter</taxon>
    </lineage>
</organism>
<dbReference type="Gene3D" id="3.90.1300.10">
    <property type="entry name" value="Amidase signature (AS) domain"/>
    <property type="match status" value="1"/>
</dbReference>
<dbReference type="Pfam" id="PF01425">
    <property type="entry name" value="Amidase"/>
    <property type="match status" value="1"/>
</dbReference>
<dbReference type="InterPro" id="IPR053844">
    <property type="entry name" value="AH_C"/>
</dbReference>
<dbReference type="NCBIfam" id="NF006043">
    <property type="entry name" value="PRK08186.1"/>
    <property type="match status" value="1"/>
</dbReference>
<dbReference type="NCBIfam" id="TIGR02713">
    <property type="entry name" value="allophanate_hyd"/>
    <property type="match status" value="1"/>
</dbReference>
<accession>U5QF64</accession>
<dbReference type="STRING" id="1183438.GKIL_0053"/>
<gene>
    <name evidence="3" type="primary">gatA</name>
    <name evidence="3" type="ORF">GKIL_0053</name>
</gene>
<dbReference type="PANTHER" id="PTHR11895:SF169">
    <property type="entry name" value="GLUTAMYL-TRNA(GLN) AMIDOTRANSFERASE"/>
    <property type="match status" value="1"/>
</dbReference>
<dbReference type="InterPro" id="IPR036928">
    <property type="entry name" value="AS_sf"/>
</dbReference>
<evidence type="ECO:0000313" key="3">
    <source>
        <dbReference type="EMBL" id="AGY56300.1"/>
    </source>
</evidence>